<dbReference type="CDD" id="cd05466">
    <property type="entry name" value="PBP2_LTTR_substrate"/>
    <property type="match status" value="1"/>
</dbReference>
<dbReference type="Gene3D" id="1.10.10.10">
    <property type="entry name" value="Winged helix-like DNA-binding domain superfamily/Winged helix DNA-binding domain"/>
    <property type="match status" value="1"/>
</dbReference>
<dbReference type="PANTHER" id="PTHR30126">
    <property type="entry name" value="HTH-TYPE TRANSCRIPTIONAL REGULATOR"/>
    <property type="match status" value="1"/>
</dbReference>
<gene>
    <name evidence="6" type="ORF">MU1_37250</name>
</gene>
<dbReference type="PRINTS" id="PR00039">
    <property type="entry name" value="HTHLYSR"/>
</dbReference>
<evidence type="ECO:0000256" key="3">
    <source>
        <dbReference type="ARBA" id="ARBA00023125"/>
    </source>
</evidence>
<comment type="caution">
    <text evidence="6">The sequence shown here is derived from an EMBL/GenBank/DDBJ whole genome shotgun (WGS) entry which is preliminary data.</text>
</comment>
<name>A0ABQ6GGJ6_9BACL</name>
<dbReference type="InterPro" id="IPR000847">
    <property type="entry name" value="LysR_HTH_N"/>
</dbReference>
<evidence type="ECO:0000259" key="5">
    <source>
        <dbReference type="PROSITE" id="PS50931"/>
    </source>
</evidence>
<dbReference type="PANTHER" id="PTHR30126:SF64">
    <property type="entry name" value="HTH-TYPE TRANSCRIPTIONAL REGULATOR CITR"/>
    <property type="match status" value="1"/>
</dbReference>
<evidence type="ECO:0000313" key="7">
    <source>
        <dbReference type="Proteomes" id="UP001157114"/>
    </source>
</evidence>
<dbReference type="Pfam" id="PF03466">
    <property type="entry name" value="LysR_substrate"/>
    <property type="match status" value="1"/>
</dbReference>
<keyword evidence="3" id="KW-0238">DNA-binding</keyword>
<sequence>MPNRLNSLESYRIFLYTARTGNFTKAAEILHVTQPSVSYAIKQLEETFGVKLFDRGSKGVKLTMEGKALLDYIEQSFHLIERGERKLLELANLHGGDLRIGASGPIIKHILLPHIDKFHAEHPQVRIRLQQSKTNEISKQLKEENIDLGFVHLPFDDQDLAIQPLLSIQDCFLVGEAYKELAAEPGSVRELLKLPLLLPTSGSSTRLFVEQWLAGHGIYKEPDIELTSTEMIIEFAQRGYGTAFLTRRFAEQELDNGSLFEVKLTEIVPSRAIGVVTRKDATLPASSSVFLNEVMKQ</sequence>
<dbReference type="SUPFAM" id="SSF46785">
    <property type="entry name" value="Winged helix' DNA-binding domain"/>
    <property type="match status" value="1"/>
</dbReference>
<accession>A0ABQ6GGJ6</accession>
<evidence type="ECO:0000256" key="4">
    <source>
        <dbReference type="ARBA" id="ARBA00023163"/>
    </source>
</evidence>
<protein>
    <submittedName>
        <fullName evidence="6">LysR family transcriptional regulator</fullName>
    </submittedName>
</protein>
<dbReference type="SUPFAM" id="SSF53850">
    <property type="entry name" value="Periplasmic binding protein-like II"/>
    <property type="match status" value="1"/>
</dbReference>
<dbReference type="InterPro" id="IPR005119">
    <property type="entry name" value="LysR_subst-bd"/>
</dbReference>
<comment type="similarity">
    <text evidence="1">Belongs to the LysR transcriptional regulatory family.</text>
</comment>
<reference evidence="6 7" key="1">
    <citation type="submission" date="2023-03" db="EMBL/GenBank/DDBJ databases">
        <title>Draft genome sequence of the bacteria which degrade cell wall of Tricholomamatutake.</title>
        <authorList>
            <person name="Konishi Y."/>
            <person name="Fukuta Y."/>
            <person name="Shirasaka N."/>
        </authorList>
    </citation>
    <scope>NUCLEOTIDE SEQUENCE [LARGE SCALE GENOMIC DNA]</scope>
    <source>
        <strain evidence="7">mu1</strain>
    </source>
</reference>
<keyword evidence="7" id="KW-1185">Reference proteome</keyword>
<dbReference type="PROSITE" id="PS50931">
    <property type="entry name" value="HTH_LYSR"/>
    <property type="match status" value="1"/>
</dbReference>
<evidence type="ECO:0000313" key="6">
    <source>
        <dbReference type="EMBL" id="GLX69380.1"/>
    </source>
</evidence>
<organism evidence="6 7">
    <name type="scientific">Paenibacillus glycanilyticus</name>
    <dbReference type="NCBI Taxonomy" id="126569"/>
    <lineage>
        <taxon>Bacteria</taxon>
        <taxon>Bacillati</taxon>
        <taxon>Bacillota</taxon>
        <taxon>Bacilli</taxon>
        <taxon>Bacillales</taxon>
        <taxon>Paenibacillaceae</taxon>
        <taxon>Paenibacillus</taxon>
    </lineage>
</organism>
<keyword evidence="2" id="KW-0805">Transcription regulation</keyword>
<dbReference type="EMBL" id="BSSQ01000014">
    <property type="protein sequence ID" value="GLX69380.1"/>
    <property type="molecule type" value="Genomic_DNA"/>
</dbReference>
<feature type="domain" description="HTH lysR-type" evidence="5">
    <location>
        <begin position="12"/>
        <end position="63"/>
    </location>
</feature>
<proteinExistence type="inferred from homology"/>
<dbReference type="InterPro" id="IPR036390">
    <property type="entry name" value="WH_DNA-bd_sf"/>
</dbReference>
<dbReference type="RefSeq" id="WP_284240146.1">
    <property type="nucleotide sequence ID" value="NZ_BSSQ01000014.1"/>
</dbReference>
<dbReference type="Pfam" id="PF00126">
    <property type="entry name" value="HTH_1"/>
    <property type="match status" value="1"/>
</dbReference>
<keyword evidence="4" id="KW-0804">Transcription</keyword>
<evidence type="ECO:0000256" key="1">
    <source>
        <dbReference type="ARBA" id="ARBA00009437"/>
    </source>
</evidence>
<dbReference type="Gene3D" id="3.40.190.290">
    <property type="match status" value="1"/>
</dbReference>
<evidence type="ECO:0000256" key="2">
    <source>
        <dbReference type="ARBA" id="ARBA00023015"/>
    </source>
</evidence>
<dbReference type="Proteomes" id="UP001157114">
    <property type="component" value="Unassembled WGS sequence"/>
</dbReference>
<dbReference type="InterPro" id="IPR036388">
    <property type="entry name" value="WH-like_DNA-bd_sf"/>
</dbReference>